<protein>
    <submittedName>
        <fullName evidence="1">Uncharacterized protein</fullName>
    </submittedName>
</protein>
<gene>
    <name evidence="1" type="ORF">CHS0354_042990</name>
</gene>
<accession>A0AAE0T3K6</accession>
<sequence length="272" mass="31361">MWQYYLEIFKLSPDPYGRLVEVEPLKPIHTQLISETDLHYATYTPKEPGMYSVLLETRDMANNSKIARRLFLYDNVSRVEIDKTNEHKIYISSATSVSGYLWQAFPDVITVVWSGHFVNKIHRENKLLNEVLPYPIQFAEVEADGILSSRKYVFNGLDDQEGMRSISQITNFNGIVRFEVYLDVKNSLNLPNDTWKAVSPLAENFTFQESLFDVTKLKVWVRAYDVMGNSAYDFAELKMDGTPPVLGTPDFKTNIQNGTYKYCSRGHTNLVR</sequence>
<evidence type="ECO:0000313" key="2">
    <source>
        <dbReference type="Proteomes" id="UP001195483"/>
    </source>
</evidence>
<comment type="caution">
    <text evidence="1">The sequence shown here is derived from an EMBL/GenBank/DDBJ whole genome shotgun (WGS) entry which is preliminary data.</text>
</comment>
<reference evidence="1" key="3">
    <citation type="submission" date="2023-05" db="EMBL/GenBank/DDBJ databases">
        <authorList>
            <person name="Smith C.H."/>
        </authorList>
    </citation>
    <scope>NUCLEOTIDE SEQUENCE</scope>
    <source>
        <strain evidence="1">CHS0354</strain>
        <tissue evidence="1">Mantle</tissue>
    </source>
</reference>
<reference evidence="1" key="2">
    <citation type="journal article" date="2021" name="Genome Biol. Evol.">
        <title>Developing a high-quality reference genome for a parasitic bivalve with doubly uniparental inheritance (Bivalvia: Unionida).</title>
        <authorList>
            <person name="Smith C.H."/>
        </authorList>
    </citation>
    <scope>NUCLEOTIDE SEQUENCE</scope>
    <source>
        <strain evidence="1">CHS0354</strain>
        <tissue evidence="1">Mantle</tissue>
    </source>
</reference>
<keyword evidence="2" id="KW-1185">Reference proteome</keyword>
<dbReference type="Proteomes" id="UP001195483">
    <property type="component" value="Unassembled WGS sequence"/>
</dbReference>
<proteinExistence type="predicted"/>
<reference evidence="1" key="1">
    <citation type="journal article" date="2021" name="Genome Biol. Evol.">
        <title>A High-Quality Reference Genome for a Parasitic Bivalve with Doubly Uniparental Inheritance (Bivalvia: Unionida).</title>
        <authorList>
            <person name="Smith C.H."/>
        </authorList>
    </citation>
    <scope>NUCLEOTIDE SEQUENCE</scope>
    <source>
        <strain evidence="1">CHS0354</strain>
    </source>
</reference>
<dbReference type="EMBL" id="JAEAOA010002359">
    <property type="protein sequence ID" value="KAK3603157.1"/>
    <property type="molecule type" value="Genomic_DNA"/>
</dbReference>
<organism evidence="1 2">
    <name type="scientific">Potamilus streckersoni</name>
    <dbReference type="NCBI Taxonomy" id="2493646"/>
    <lineage>
        <taxon>Eukaryota</taxon>
        <taxon>Metazoa</taxon>
        <taxon>Spiralia</taxon>
        <taxon>Lophotrochozoa</taxon>
        <taxon>Mollusca</taxon>
        <taxon>Bivalvia</taxon>
        <taxon>Autobranchia</taxon>
        <taxon>Heteroconchia</taxon>
        <taxon>Palaeoheterodonta</taxon>
        <taxon>Unionida</taxon>
        <taxon>Unionoidea</taxon>
        <taxon>Unionidae</taxon>
        <taxon>Ambleminae</taxon>
        <taxon>Lampsilini</taxon>
        <taxon>Potamilus</taxon>
    </lineage>
</organism>
<dbReference type="AlphaFoldDB" id="A0AAE0T3K6"/>
<evidence type="ECO:0000313" key="1">
    <source>
        <dbReference type="EMBL" id="KAK3603157.1"/>
    </source>
</evidence>
<name>A0AAE0T3K6_9BIVA</name>